<organism evidence="2 4">
    <name type="scientific">Serendipita vermifera MAFF 305830</name>
    <dbReference type="NCBI Taxonomy" id="933852"/>
    <lineage>
        <taxon>Eukaryota</taxon>
        <taxon>Fungi</taxon>
        <taxon>Dikarya</taxon>
        <taxon>Basidiomycota</taxon>
        <taxon>Agaricomycotina</taxon>
        <taxon>Agaricomycetes</taxon>
        <taxon>Sebacinales</taxon>
        <taxon>Serendipitaceae</taxon>
        <taxon>Serendipita</taxon>
    </lineage>
</organism>
<dbReference type="HOGENOM" id="CLU_2706373_0_0_1"/>
<reference evidence="4" key="2">
    <citation type="submission" date="2015-01" db="EMBL/GenBank/DDBJ databases">
        <title>Evolutionary Origins and Diversification of the Mycorrhizal Mutualists.</title>
        <authorList>
            <consortium name="DOE Joint Genome Institute"/>
            <consortium name="Mycorrhizal Genomics Consortium"/>
            <person name="Kohler A."/>
            <person name="Kuo A."/>
            <person name="Nagy L.G."/>
            <person name="Floudas D."/>
            <person name="Copeland A."/>
            <person name="Barry K.W."/>
            <person name="Cichocki N."/>
            <person name="Veneault-Fourrey C."/>
            <person name="LaButti K."/>
            <person name="Lindquist E.A."/>
            <person name="Lipzen A."/>
            <person name="Lundell T."/>
            <person name="Morin E."/>
            <person name="Murat C."/>
            <person name="Riley R."/>
            <person name="Ohm R."/>
            <person name="Sun H."/>
            <person name="Tunlid A."/>
            <person name="Henrissat B."/>
            <person name="Grigoriev I.V."/>
            <person name="Hibbett D.S."/>
            <person name="Martin F."/>
        </authorList>
    </citation>
    <scope>NUCLEOTIDE SEQUENCE [LARGE SCALE GENOMIC DNA]</scope>
    <source>
        <strain evidence="4">MAFF 305830</strain>
    </source>
</reference>
<protein>
    <submittedName>
        <fullName evidence="2">Uncharacterized protein</fullName>
    </submittedName>
</protein>
<feature type="compositionally biased region" description="Basic and acidic residues" evidence="1">
    <location>
        <begin position="54"/>
        <end position="73"/>
    </location>
</feature>
<feature type="region of interest" description="Disordered" evidence="1">
    <location>
        <begin position="52"/>
        <end position="73"/>
    </location>
</feature>
<dbReference type="Proteomes" id="UP000054097">
    <property type="component" value="Unassembled WGS sequence"/>
</dbReference>
<proteinExistence type="predicted"/>
<evidence type="ECO:0000313" key="4">
    <source>
        <dbReference type="Proteomes" id="UP000054097"/>
    </source>
</evidence>
<evidence type="ECO:0000313" key="2">
    <source>
        <dbReference type="EMBL" id="KIM20063.1"/>
    </source>
</evidence>
<dbReference type="EMBL" id="KN824482">
    <property type="protein sequence ID" value="KIM20063.1"/>
    <property type="molecule type" value="Genomic_DNA"/>
</dbReference>
<evidence type="ECO:0000256" key="1">
    <source>
        <dbReference type="SAM" id="MobiDB-lite"/>
    </source>
</evidence>
<sequence>MLPSTSVPNSSPNARNRLSLDNSQEENPGGLRVATMSHYGKSVRLGLIVCTRPPDTRDLETESHANEKTPKGV</sequence>
<evidence type="ECO:0000313" key="3">
    <source>
        <dbReference type="EMBL" id="KIM22307.1"/>
    </source>
</evidence>
<keyword evidence="4" id="KW-1185">Reference proteome</keyword>
<reference evidence="2" key="3">
    <citation type="submission" date="2015-02" db="EMBL/GenBank/DDBJ databases">
        <title>Evolutionary Origins and Diversification of the Mycorrhizal Mutualists.</title>
        <authorList>
            <consortium name="DOE Joint Genome Institute"/>
            <consortium name="Mycorrhizal Genomics Consortium"/>
            <person name="Kohler A."/>
            <person name="Kuo A."/>
            <person name="Nagy L.G."/>
            <person name="Floudas D."/>
            <person name="Copeland A."/>
            <person name="Barry K.W."/>
            <person name="Cichocki N."/>
            <person name="Veneault-Fourrey C."/>
            <person name="LaButti K."/>
            <person name="Lindquist E.A."/>
            <person name="Lipzen A."/>
            <person name="Lundell T."/>
            <person name="Morin E."/>
            <person name="Murat C."/>
            <person name="Riley R."/>
            <person name="Ohm R."/>
            <person name="Sun H."/>
            <person name="Tunlid A."/>
            <person name="Henrissat B."/>
            <person name="Grigoriev I.V."/>
            <person name="Hibbett D.S."/>
            <person name="Martin F."/>
        </authorList>
    </citation>
    <scope>NUCLEOTIDE SEQUENCE</scope>
    <source>
        <strain evidence="2">MAFF 305830</strain>
    </source>
</reference>
<reference evidence="2 4" key="1">
    <citation type="submission" date="2014-04" db="EMBL/GenBank/DDBJ databases">
        <authorList>
            <consortium name="DOE Joint Genome Institute"/>
            <person name="Kuo A."/>
            <person name="Zuccaro A."/>
            <person name="Kohler A."/>
            <person name="Nagy L.G."/>
            <person name="Floudas D."/>
            <person name="Copeland A."/>
            <person name="Barry K.W."/>
            <person name="Cichocki N."/>
            <person name="Veneault-Fourrey C."/>
            <person name="LaButti K."/>
            <person name="Lindquist E.A."/>
            <person name="Lipzen A."/>
            <person name="Lundell T."/>
            <person name="Morin E."/>
            <person name="Murat C."/>
            <person name="Sun H."/>
            <person name="Tunlid A."/>
            <person name="Henrissat B."/>
            <person name="Grigoriev I.V."/>
            <person name="Hibbett D.S."/>
            <person name="Martin F."/>
            <person name="Nordberg H.P."/>
            <person name="Cantor M.N."/>
            <person name="Hua S.X."/>
        </authorList>
    </citation>
    <scope>NUCLEOTIDE SEQUENCE [LARGE SCALE GENOMIC DNA]</scope>
    <source>
        <strain evidence="2 4">MAFF 305830</strain>
    </source>
</reference>
<feature type="region of interest" description="Disordered" evidence="1">
    <location>
        <begin position="1"/>
        <end position="32"/>
    </location>
</feature>
<gene>
    <name evidence="3" type="ORF">M408DRAFT_332990</name>
    <name evidence="2" type="ORF">M408DRAFT_334152</name>
</gene>
<name>A0A0C2W0M3_SERVB</name>
<dbReference type="AlphaFoldDB" id="A0A0C2W0M3"/>
<accession>A0A0C2W0M3</accession>
<feature type="compositionally biased region" description="Polar residues" evidence="1">
    <location>
        <begin position="1"/>
        <end position="26"/>
    </location>
</feature>
<dbReference type="EMBL" id="KN824359">
    <property type="protein sequence ID" value="KIM22307.1"/>
    <property type="molecule type" value="Genomic_DNA"/>
</dbReference>